<dbReference type="InterPro" id="IPR016181">
    <property type="entry name" value="Acyl_CoA_acyltransferase"/>
</dbReference>
<protein>
    <recommendedName>
        <fullName evidence="1">N-acetyltransferase domain-containing protein</fullName>
    </recommendedName>
</protein>
<dbReference type="InterPro" id="IPR000182">
    <property type="entry name" value="GNAT_dom"/>
</dbReference>
<dbReference type="PANTHER" id="PTHR43792">
    <property type="entry name" value="GNAT FAMILY, PUTATIVE (AFU_ORTHOLOGUE AFUA_3G00765)-RELATED-RELATED"/>
    <property type="match status" value="1"/>
</dbReference>
<dbReference type="GO" id="GO:0016747">
    <property type="term" value="F:acyltransferase activity, transferring groups other than amino-acyl groups"/>
    <property type="evidence" value="ECO:0007669"/>
    <property type="project" value="InterPro"/>
</dbReference>
<evidence type="ECO:0000259" key="1">
    <source>
        <dbReference type="PROSITE" id="PS51186"/>
    </source>
</evidence>
<gene>
    <name evidence="2" type="ORF">CD178_03075</name>
</gene>
<dbReference type="PANTHER" id="PTHR43792:SF16">
    <property type="entry name" value="N-ACETYLTRANSFERASE DOMAIN-CONTAINING PROTEIN"/>
    <property type="match status" value="1"/>
</dbReference>
<feature type="domain" description="N-acetyltransferase" evidence="1">
    <location>
        <begin position="7"/>
        <end position="170"/>
    </location>
</feature>
<dbReference type="KEGG" id="ksc:CD178_03075"/>
<evidence type="ECO:0000313" key="3">
    <source>
        <dbReference type="Proteomes" id="UP000264120"/>
    </source>
</evidence>
<name>A0A347WG26_9PROT</name>
<dbReference type="Proteomes" id="UP000264120">
    <property type="component" value="Plasmid unnamed1"/>
</dbReference>
<dbReference type="Pfam" id="PF13302">
    <property type="entry name" value="Acetyltransf_3"/>
    <property type="match status" value="1"/>
</dbReference>
<sequence length="176" mass="19938">MIGTARLTLSYHTKADFDDVHAMWSDPAVVRFINGRPLSEQESWFRLLRYRGLWDLLGYGYWCVRTKADGRYVGDVGFGNFHRPIKPALGDTPEAGWVLASWAHGQGFATEALSGMLDWMDNVRGIDRTVCLVAPENVPSVRVAEKGGYRLLREVLFDDEPTLLLERVKPEKRPVS</sequence>
<dbReference type="SUPFAM" id="SSF55729">
    <property type="entry name" value="Acyl-CoA N-acyltransferases (Nat)"/>
    <property type="match status" value="1"/>
</dbReference>
<dbReference type="EMBL" id="CP023037">
    <property type="protein sequence ID" value="AXY23819.1"/>
    <property type="molecule type" value="Genomic_DNA"/>
</dbReference>
<dbReference type="OrthoDB" id="6293260at2"/>
<reference evidence="2 3" key="1">
    <citation type="submission" date="2017-08" db="EMBL/GenBank/DDBJ databases">
        <title>Complete genome sequence of Gluconacetobacter saccharivorans CV1 isolated from Fermented Vinegar.</title>
        <authorList>
            <person name="Kim S.-Y."/>
        </authorList>
    </citation>
    <scope>NUCLEOTIDE SEQUENCE [LARGE SCALE GENOMIC DNA]</scope>
    <source>
        <strain evidence="2 3">CV1</strain>
        <plasmid evidence="2 3">unnamed1</plasmid>
    </source>
</reference>
<accession>A0A347WG26</accession>
<organism evidence="2 3">
    <name type="scientific">Komagataeibacter saccharivorans</name>
    <dbReference type="NCBI Taxonomy" id="265959"/>
    <lineage>
        <taxon>Bacteria</taxon>
        <taxon>Pseudomonadati</taxon>
        <taxon>Pseudomonadota</taxon>
        <taxon>Alphaproteobacteria</taxon>
        <taxon>Acetobacterales</taxon>
        <taxon>Acetobacteraceae</taxon>
        <taxon>Komagataeibacter</taxon>
    </lineage>
</organism>
<proteinExistence type="predicted"/>
<keyword evidence="2" id="KW-0614">Plasmid</keyword>
<evidence type="ECO:0000313" key="2">
    <source>
        <dbReference type="EMBL" id="AXY23819.1"/>
    </source>
</evidence>
<geneLocation type="plasmid" evidence="2 3">
    <name>unnamed1</name>
</geneLocation>
<dbReference type="AlphaFoldDB" id="A0A347WG26"/>
<dbReference type="RefSeq" id="WP_118963751.1">
    <property type="nucleotide sequence ID" value="NZ_CP023037.1"/>
</dbReference>
<keyword evidence="3" id="KW-1185">Reference proteome</keyword>
<dbReference type="InterPro" id="IPR051531">
    <property type="entry name" value="N-acetyltransferase"/>
</dbReference>
<dbReference type="Gene3D" id="3.40.630.30">
    <property type="match status" value="1"/>
</dbReference>
<dbReference type="PROSITE" id="PS51186">
    <property type="entry name" value="GNAT"/>
    <property type="match status" value="1"/>
</dbReference>